<sequence>MALQVLDTTAINTFPGLDPPRSDQGRSIRHLAVILDGNRRWARRLGLPTTEGYRAGGRNVHALLPWCVDAGIPMVTLWPLSLDNLNRDAHELSGLLAVIVDIVDELAASGLWRLHIIGELNKLPRPLAARIRTAEQSTAQVEGIDVNIAIAYSGRHELLQAIRALIEEHVARGSLQELLVNLSPELIARRLYTAGQPDPDLIIRTSGEQRLSNFMLWQTAYSEFYFTPVYWPAFGRGDFESAIAAFQRRHRRYGI</sequence>
<dbReference type="EC" id="2.5.1.-" evidence="3"/>
<comment type="cofactor">
    <cofactor evidence="3">
        <name>Mg(2+)</name>
        <dbReference type="ChEBI" id="CHEBI:18420"/>
    </cofactor>
    <text evidence="3">Binds 2 magnesium ions per subunit.</text>
</comment>
<dbReference type="SUPFAM" id="SSF64005">
    <property type="entry name" value="Undecaprenyl diphosphate synthase"/>
    <property type="match status" value="1"/>
</dbReference>
<dbReference type="Pfam" id="PF01255">
    <property type="entry name" value="Prenyltransf"/>
    <property type="match status" value="1"/>
</dbReference>
<feature type="active site" description="Proton acceptor" evidence="3">
    <location>
        <position position="84"/>
    </location>
</feature>
<dbReference type="GO" id="GO:0005886">
    <property type="term" value="C:plasma membrane"/>
    <property type="evidence" value="ECO:0007669"/>
    <property type="project" value="TreeGrafter"/>
</dbReference>
<feature type="binding site" evidence="3">
    <location>
        <position position="223"/>
    </location>
    <ligand>
        <name>Mg(2+)</name>
        <dbReference type="ChEBI" id="CHEBI:18420"/>
    </ligand>
</feature>
<feature type="binding site" evidence="3">
    <location>
        <begin position="37"/>
        <end position="40"/>
    </location>
    <ligand>
        <name>substrate</name>
    </ligand>
</feature>
<comment type="caution">
    <text evidence="4">The sequence shown here is derived from an EMBL/GenBank/DDBJ whole genome shotgun (WGS) entry which is preliminary data.</text>
</comment>
<feature type="binding site" evidence="3">
    <location>
        <begin position="81"/>
        <end position="83"/>
    </location>
    <ligand>
        <name>substrate</name>
    </ligand>
</feature>
<dbReference type="InterPro" id="IPR036424">
    <property type="entry name" value="UPP_synth-like_sf"/>
</dbReference>
<comment type="caution">
    <text evidence="3">Lacks conserved residue(s) required for the propagation of feature annotation.</text>
</comment>
<gene>
    <name evidence="4" type="primary">uppS</name>
    <name evidence="4" type="ORF">C5L14_24805</name>
</gene>
<dbReference type="GO" id="GO:0000287">
    <property type="term" value="F:magnesium ion binding"/>
    <property type="evidence" value="ECO:0007669"/>
    <property type="project" value="UniProtKB-UniRule"/>
</dbReference>
<dbReference type="NCBIfam" id="TIGR00055">
    <property type="entry name" value="uppS"/>
    <property type="match status" value="1"/>
</dbReference>
<dbReference type="InterPro" id="IPR018520">
    <property type="entry name" value="UPP_synth-like_CS"/>
</dbReference>
<evidence type="ECO:0000313" key="4">
    <source>
        <dbReference type="EMBL" id="PRH84765.1"/>
    </source>
</evidence>
<keyword evidence="1 3" id="KW-0808">Transferase</keyword>
<dbReference type="CDD" id="cd00475">
    <property type="entry name" value="Cis_IPPS"/>
    <property type="match status" value="1"/>
</dbReference>
<dbReference type="AlphaFoldDB" id="A0A2S9Q5Z6"/>
<dbReference type="GO" id="GO:0016094">
    <property type="term" value="P:polyprenol biosynthetic process"/>
    <property type="evidence" value="ECO:0007669"/>
    <property type="project" value="TreeGrafter"/>
</dbReference>
<name>A0A2S9Q5Z6_9HYPH</name>
<dbReference type="GO" id="GO:0033850">
    <property type="term" value="F:Z-farnesyl diphosphate synthase activity"/>
    <property type="evidence" value="ECO:0007669"/>
    <property type="project" value="TreeGrafter"/>
</dbReference>
<protein>
    <recommendedName>
        <fullName evidence="3">Isoprenyl transferase</fullName>
        <ecNumber evidence="3">2.5.1.-</ecNumber>
    </recommendedName>
</protein>
<evidence type="ECO:0000313" key="5">
    <source>
        <dbReference type="Proteomes" id="UP000237682"/>
    </source>
</evidence>
<feature type="binding site" evidence="3">
    <location>
        <begin position="210"/>
        <end position="212"/>
    </location>
    <ligand>
        <name>substrate</name>
    </ligand>
</feature>
<dbReference type="InterPro" id="IPR001441">
    <property type="entry name" value="UPP_synth-like"/>
</dbReference>
<keyword evidence="3" id="KW-0460">Magnesium</keyword>
<dbReference type="PANTHER" id="PTHR10291">
    <property type="entry name" value="DEHYDRODOLICHYL DIPHOSPHATE SYNTHASE FAMILY MEMBER"/>
    <property type="match status" value="1"/>
</dbReference>
<dbReference type="EMBL" id="PUEJ01000011">
    <property type="protein sequence ID" value="PRH84765.1"/>
    <property type="molecule type" value="Genomic_DNA"/>
</dbReference>
<feature type="binding site" evidence="3">
    <location>
        <position position="36"/>
    </location>
    <ligand>
        <name>Mg(2+)</name>
        <dbReference type="ChEBI" id="CHEBI:18420"/>
    </ligand>
</feature>
<comment type="function">
    <text evidence="3">Catalyzes the condensation of isopentenyl diphosphate (IPP) with allylic pyrophosphates generating different type of terpenoids.</text>
</comment>
<keyword evidence="3" id="KW-0479">Metal-binding</keyword>
<dbReference type="OrthoDB" id="4191603at2"/>
<feature type="binding site" evidence="3">
    <location>
        <position position="41"/>
    </location>
    <ligand>
        <name>substrate</name>
    </ligand>
</feature>
<feature type="binding site" evidence="3">
    <location>
        <position position="87"/>
    </location>
    <ligand>
        <name>substrate</name>
    </ligand>
</feature>
<feature type="active site" evidence="3">
    <location>
        <position position="36"/>
    </location>
</feature>
<organism evidence="4 5">
    <name type="scientific">Labrys okinawensis</name>
    <dbReference type="NCBI Taxonomy" id="346911"/>
    <lineage>
        <taxon>Bacteria</taxon>
        <taxon>Pseudomonadati</taxon>
        <taxon>Pseudomonadota</taxon>
        <taxon>Alphaproteobacteria</taxon>
        <taxon>Hyphomicrobiales</taxon>
        <taxon>Xanthobacteraceae</taxon>
        <taxon>Labrys</taxon>
    </lineage>
</organism>
<dbReference type="PROSITE" id="PS01066">
    <property type="entry name" value="UPP_SYNTHASE"/>
    <property type="match status" value="1"/>
</dbReference>
<feature type="binding site" evidence="3">
    <location>
        <position position="204"/>
    </location>
    <ligand>
        <name>substrate</name>
    </ligand>
</feature>
<evidence type="ECO:0000256" key="1">
    <source>
        <dbReference type="ARBA" id="ARBA00022679"/>
    </source>
</evidence>
<proteinExistence type="inferred from homology"/>
<dbReference type="Gene3D" id="3.40.1180.10">
    <property type="entry name" value="Decaprenyl diphosphate synthase-like"/>
    <property type="match status" value="1"/>
</dbReference>
<reference evidence="4 5" key="1">
    <citation type="submission" date="2018-02" db="EMBL/GenBank/DDBJ databases">
        <title>Whole genome sequencing of endophytic bacterium.</title>
        <authorList>
            <person name="Eedara R."/>
            <person name="Podile A.R."/>
        </authorList>
    </citation>
    <scope>NUCLEOTIDE SEQUENCE [LARGE SCALE GENOMIC DNA]</scope>
    <source>
        <strain evidence="4 5">RP1T</strain>
    </source>
</reference>
<dbReference type="RefSeq" id="WP_105864755.1">
    <property type="nucleotide sequence ID" value="NZ_PUEJ01000011.1"/>
</dbReference>
<comment type="similarity">
    <text evidence="2">Belongs to the UPP synthase family. Z-FPP synthase subfamily.</text>
</comment>
<dbReference type="GO" id="GO:0045547">
    <property type="term" value="F:ditrans,polycis-polyprenyl diphosphate synthase [(2E,6E)-farnesyl diphosphate specific] activity"/>
    <property type="evidence" value="ECO:0007669"/>
    <property type="project" value="TreeGrafter"/>
</dbReference>
<evidence type="ECO:0000256" key="3">
    <source>
        <dbReference type="HAMAP-Rule" id="MF_01139"/>
    </source>
</evidence>
<comment type="subunit">
    <text evidence="3">Homodimer.</text>
</comment>
<dbReference type="HAMAP" id="MF_01139">
    <property type="entry name" value="ISPT"/>
    <property type="match status" value="1"/>
</dbReference>
<keyword evidence="5" id="KW-1185">Reference proteome</keyword>
<dbReference type="PANTHER" id="PTHR10291:SF43">
    <property type="entry name" value="DEHYDRODOLICHYL DIPHOSPHATE SYNTHASE COMPLEX SUBUNIT DHDDS"/>
    <property type="match status" value="1"/>
</dbReference>
<evidence type="ECO:0000256" key="2">
    <source>
        <dbReference type="ARBA" id="ARBA00038453"/>
    </source>
</evidence>
<accession>A0A2S9Q5Z6</accession>
<dbReference type="Proteomes" id="UP000237682">
    <property type="component" value="Unassembled WGS sequence"/>
</dbReference>